<comment type="caution">
    <text evidence="2">The sequence shown here is derived from an EMBL/GenBank/DDBJ whole genome shotgun (WGS) entry which is preliminary data.</text>
</comment>
<evidence type="ECO:0000256" key="1">
    <source>
        <dbReference type="SAM" id="Phobius"/>
    </source>
</evidence>
<dbReference type="RefSeq" id="WP_349083379.1">
    <property type="nucleotide sequence ID" value="NZ_JBBMEK010000005.1"/>
</dbReference>
<feature type="transmembrane region" description="Helical" evidence="1">
    <location>
        <begin position="6"/>
        <end position="27"/>
    </location>
</feature>
<dbReference type="Proteomes" id="UP001469749">
    <property type="component" value="Unassembled WGS sequence"/>
</dbReference>
<evidence type="ECO:0000313" key="2">
    <source>
        <dbReference type="EMBL" id="MEQ2363631.1"/>
    </source>
</evidence>
<keyword evidence="1" id="KW-0472">Membrane</keyword>
<keyword evidence="1" id="KW-0812">Transmembrane</keyword>
<dbReference type="EMBL" id="JBBMEK010000005">
    <property type="protein sequence ID" value="MEQ2363631.1"/>
    <property type="molecule type" value="Genomic_DNA"/>
</dbReference>
<reference evidence="2 3" key="1">
    <citation type="submission" date="2024-03" db="EMBL/GenBank/DDBJ databases">
        <title>Human intestinal bacterial collection.</title>
        <authorList>
            <person name="Pauvert C."/>
            <person name="Hitch T.C.A."/>
            <person name="Clavel T."/>
        </authorList>
    </citation>
    <scope>NUCLEOTIDE SEQUENCE [LARGE SCALE GENOMIC DNA]</scope>
    <source>
        <strain evidence="2 3">CLA-AA-H190</strain>
    </source>
</reference>
<keyword evidence="1" id="KW-1133">Transmembrane helix</keyword>
<name>A0ABV1B266_9FIRM</name>
<sequence length="219" mass="26492">MFEDKSIQIIFGVIFCIILIVFIKNMVGFLDQKRNYRAMQIVKNTSLRYKALIELNDSFHFCDIERIYIFSKNVKSKAQFDKFNYDKLFEEKVRKLMLVSKEIMDNVKKNEELLPHYNEQLDKLPLYAGISEAKMNKVTYKLYSKWERKLIEESTLHPVIEPKWECSCYYISPKGRNRYSSKRQYSLEEMKYYYDKNVEQEEKVCTKEYQRKLMTDSQS</sequence>
<gene>
    <name evidence="2" type="ORF">WMO25_00810</name>
</gene>
<protein>
    <submittedName>
        <fullName evidence="2">Uncharacterized protein</fullName>
    </submittedName>
</protein>
<organism evidence="2 3">
    <name type="scientific">Coprococcus intestinihominis</name>
    <dbReference type="NCBI Taxonomy" id="3133154"/>
    <lineage>
        <taxon>Bacteria</taxon>
        <taxon>Bacillati</taxon>
        <taxon>Bacillota</taxon>
        <taxon>Clostridia</taxon>
        <taxon>Lachnospirales</taxon>
        <taxon>Lachnospiraceae</taxon>
        <taxon>Coprococcus</taxon>
    </lineage>
</organism>
<evidence type="ECO:0000313" key="3">
    <source>
        <dbReference type="Proteomes" id="UP001469749"/>
    </source>
</evidence>
<proteinExistence type="predicted"/>
<accession>A0ABV1B266</accession>
<keyword evidence="3" id="KW-1185">Reference proteome</keyword>